<keyword evidence="7 8" id="KW-0472">Membrane</keyword>
<dbReference type="SMART" id="SM00267">
    <property type="entry name" value="GGDEF"/>
    <property type="match status" value="1"/>
</dbReference>
<dbReference type="STRING" id="1513271.XM47_10975"/>
<dbReference type="InterPro" id="IPR029787">
    <property type="entry name" value="Nucleotide_cyclase"/>
</dbReference>
<keyword evidence="5 8" id="KW-0812">Transmembrane</keyword>
<dbReference type="OrthoDB" id="5496380at2"/>
<dbReference type="GO" id="GO:1902201">
    <property type="term" value="P:negative regulation of bacterial-type flagellum-dependent cell motility"/>
    <property type="evidence" value="ECO:0007669"/>
    <property type="project" value="TreeGrafter"/>
</dbReference>
<evidence type="ECO:0000259" key="9">
    <source>
        <dbReference type="PROSITE" id="PS50887"/>
    </source>
</evidence>
<protein>
    <recommendedName>
        <fullName evidence="3">diguanylate cyclase</fullName>
        <ecNumber evidence="3">2.7.7.65</ecNumber>
    </recommendedName>
</protein>
<dbReference type="InterPro" id="IPR000160">
    <property type="entry name" value="GGDEF_dom"/>
</dbReference>
<sequence length="482" mass="54612">MTFASLIGSKYKFVALVSLLIFAGFTATSLTSYFVAHNSIAKQITESALPLTSDNIYSEIQRDLMQPIFISSLMAQDTFLREWVISGEMETDKITRYLAGIQEQYQTVTAFFVSNESANYYHSSGRLKAINPDDKQDAWYFRVAQMSSEYEINLDYDTAKPDRLVVFINYKVFDFDENFIGATGVGLALTKVKALIESYQNRFQRKVYFIDRAGKVTLRGEAYQDSTRLFTTPEYQALLSSDSITEQAAFSYSDDGNHVHVNARYIPEFDWYVVIEQQDNQLTSSLVTSLIFNLAVSLIITLVVLVVSYFLITTFQTKLEYMATVDKLSGAYNRHGSDILFKQCINFAKRKNTALSAILLDIDYFKKINDKHGHLVGDKAIKQVADVVKSQLRNSDALCRWGGEEFLIILPECDLDSARQLAEKIRAELTKTAFLKDDFLSASFGVGSHIDGETEAEWVNRLDLALYQAKHKGRNRVELANS</sequence>
<dbReference type="Gene3D" id="3.30.70.270">
    <property type="match status" value="1"/>
</dbReference>
<dbReference type="RefSeq" id="WP_048692466.1">
    <property type="nucleotide sequence ID" value="NZ_KQ130491.1"/>
</dbReference>
<dbReference type="InterPro" id="IPR043128">
    <property type="entry name" value="Rev_trsase/Diguanyl_cyclase"/>
</dbReference>
<dbReference type="Pfam" id="PF02743">
    <property type="entry name" value="dCache_1"/>
    <property type="match status" value="1"/>
</dbReference>
<name>A0A0J8GQG3_9ALTE</name>
<feature type="domain" description="GGDEF" evidence="9">
    <location>
        <begin position="353"/>
        <end position="482"/>
    </location>
</feature>
<dbReference type="PATRIC" id="fig|1513271.3.peg.2237"/>
<evidence type="ECO:0000256" key="6">
    <source>
        <dbReference type="ARBA" id="ARBA00022989"/>
    </source>
</evidence>
<dbReference type="AlphaFoldDB" id="A0A0J8GQG3"/>
<dbReference type="Proteomes" id="UP000037600">
    <property type="component" value="Unassembled WGS sequence"/>
</dbReference>
<dbReference type="EMBL" id="LAZL01000016">
    <property type="protein sequence ID" value="KMT65000.1"/>
    <property type="molecule type" value="Genomic_DNA"/>
</dbReference>
<organism evidence="10 11">
    <name type="scientific">Catenovulum maritimum</name>
    <dbReference type="NCBI Taxonomy" id="1513271"/>
    <lineage>
        <taxon>Bacteria</taxon>
        <taxon>Pseudomonadati</taxon>
        <taxon>Pseudomonadota</taxon>
        <taxon>Gammaproteobacteria</taxon>
        <taxon>Alteromonadales</taxon>
        <taxon>Alteromonadaceae</taxon>
        <taxon>Catenovulum</taxon>
    </lineage>
</organism>
<keyword evidence="11" id="KW-1185">Reference proteome</keyword>
<keyword evidence="4" id="KW-1003">Cell membrane</keyword>
<dbReference type="PANTHER" id="PTHR45138:SF26">
    <property type="entry name" value="DIGUANYLATE CYCLASE"/>
    <property type="match status" value="1"/>
</dbReference>
<dbReference type="GO" id="GO:0052621">
    <property type="term" value="F:diguanylate cyclase activity"/>
    <property type="evidence" value="ECO:0007669"/>
    <property type="project" value="UniProtKB-EC"/>
</dbReference>
<comment type="caution">
    <text evidence="10">The sequence shown here is derived from an EMBL/GenBank/DDBJ whole genome shotgun (WGS) entry which is preliminary data.</text>
</comment>
<evidence type="ECO:0000256" key="4">
    <source>
        <dbReference type="ARBA" id="ARBA00022475"/>
    </source>
</evidence>
<dbReference type="PROSITE" id="PS50887">
    <property type="entry name" value="GGDEF"/>
    <property type="match status" value="1"/>
</dbReference>
<dbReference type="Gene3D" id="3.30.450.20">
    <property type="entry name" value="PAS domain"/>
    <property type="match status" value="2"/>
</dbReference>
<reference evidence="10 11" key="1">
    <citation type="submission" date="2015-04" db="EMBL/GenBank/DDBJ databases">
        <title>Draft Genome Sequence of the Novel Agar-Digesting Marine Bacterium Q1.</title>
        <authorList>
            <person name="Li Y."/>
            <person name="Li D."/>
            <person name="Chen G."/>
            <person name="Du Z."/>
        </authorList>
    </citation>
    <scope>NUCLEOTIDE SEQUENCE [LARGE SCALE GENOMIC DNA]</scope>
    <source>
        <strain evidence="10 11">Q1</strain>
    </source>
</reference>
<evidence type="ECO:0000256" key="8">
    <source>
        <dbReference type="SAM" id="Phobius"/>
    </source>
</evidence>
<feature type="transmembrane region" description="Helical" evidence="8">
    <location>
        <begin position="290"/>
        <end position="312"/>
    </location>
</feature>
<gene>
    <name evidence="10" type="ORF">XM47_10975</name>
</gene>
<evidence type="ECO:0000256" key="5">
    <source>
        <dbReference type="ARBA" id="ARBA00022692"/>
    </source>
</evidence>
<dbReference type="GO" id="GO:0005886">
    <property type="term" value="C:plasma membrane"/>
    <property type="evidence" value="ECO:0007669"/>
    <property type="project" value="UniProtKB-SubCell"/>
</dbReference>
<dbReference type="InterPro" id="IPR050469">
    <property type="entry name" value="Diguanylate_Cyclase"/>
</dbReference>
<evidence type="ECO:0000256" key="2">
    <source>
        <dbReference type="ARBA" id="ARBA00004651"/>
    </source>
</evidence>
<comment type="cofactor">
    <cofactor evidence="1">
        <name>Mg(2+)</name>
        <dbReference type="ChEBI" id="CHEBI:18420"/>
    </cofactor>
</comment>
<dbReference type="PANTHER" id="PTHR45138">
    <property type="entry name" value="REGULATORY COMPONENTS OF SENSORY TRANSDUCTION SYSTEM"/>
    <property type="match status" value="1"/>
</dbReference>
<proteinExistence type="predicted"/>
<accession>A0A0J8GQG3</accession>
<dbReference type="NCBIfam" id="TIGR00254">
    <property type="entry name" value="GGDEF"/>
    <property type="match status" value="1"/>
</dbReference>
<evidence type="ECO:0000256" key="7">
    <source>
        <dbReference type="ARBA" id="ARBA00023136"/>
    </source>
</evidence>
<keyword evidence="6 8" id="KW-1133">Transmembrane helix</keyword>
<dbReference type="Pfam" id="PF00990">
    <property type="entry name" value="GGDEF"/>
    <property type="match status" value="1"/>
</dbReference>
<dbReference type="CDD" id="cd01949">
    <property type="entry name" value="GGDEF"/>
    <property type="match status" value="1"/>
</dbReference>
<dbReference type="GO" id="GO:0043709">
    <property type="term" value="P:cell adhesion involved in single-species biofilm formation"/>
    <property type="evidence" value="ECO:0007669"/>
    <property type="project" value="TreeGrafter"/>
</dbReference>
<dbReference type="InterPro" id="IPR033479">
    <property type="entry name" value="dCache_1"/>
</dbReference>
<evidence type="ECO:0000256" key="1">
    <source>
        <dbReference type="ARBA" id="ARBA00001946"/>
    </source>
</evidence>
<dbReference type="FunFam" id="3.30.70.270:FF:000001">
    <property type="entry name" value="Diguanylate cyclase domain protein"/>
    <property type="match status" value="1"/>
</dbReference>
<dbReference type="EC" id="2.7.7.65" evidence="3"/>
<evidence type="ECO:0000313" key="11">
    <source>
        <dbReference type="Proteomes" id="UP000037600"/>
    </source>
</evidence>
<comment type="subcellular location">
    <subcellularLocation>
        <location evidence="2">Cell membrane</location>
        <topology evidence="2">Multi-pass membrane protein</topology>
    </subcellularLocation>
</comment>
<evidence type="ECO:0000313" key="10">
    <source>
        <dbReference type="EMBL" id="KMT65000.1"/>
    </source>
</evidence>
<dbReference type="CDD" id="cd18773">
    <property type="entry name" value="PDC1_HK_sensor"/>
    <property type="match status" value="1"/>
</dbReference>
<evidence type="ECO:0000256" key="3">
    <source>
        <dbReference type="ARBA" id="ARBA00012528"/>
    </source>
</evidence>
<dbReference type="SUPFAM" id="SSF55073">
    <property type="entry name" value="Nucleotide cyclase"/>
    <property type="match status" value="1"/>
</dbReference>